<dbReference type="Pfam" id="PF00441">
    <property type="entry name" value="Acyl-CoA_dh_1"/>
    <property type="match status" value="1"/>
</dbReference>
<dbReference type="SUPFAM" id="SSF47203">
    <property type="entry name" value="Acyl-CoA dehydrogenase C-terminal domain-like"/>
    <property type="match status" value="1"/>
</dbReference>
<evidence type="ECO:0000256" key="1">
    <source>
        <dbReference type="ARBA" id="ARBA00022630"/>
    </source>
</evidence>
<accession>A0A7W4ZJN4</accession>
<dbReference type="Proteomes" id="UP000572907">
    <property type="component" value="Unassembled WGS sequence"/>
</dbReference>
<dbReference type="InterPro" id="IPR009075">
    <property type="entry name" value="AcylCo_DH/oxidase_C"/>
</dbReference>
<evidence type="ECO:0000313" key="3">
    <source>
        <dbReference type="EMBL" id="MBB3073738.1"/>
    </source>
</evidence>
<keyword evidence="4" id="KW-1185">Reference proteome</keyword>
<dbReference type="PANTHER" id="PTHR43831:SF1">
    <property type="entry name" value="ISOBUTYRYL-COA DEHYDROGENASE, MITOCHONDRIAL"/>
    <property type="match status" value="1"/>
</dbReference>
<dbReference type="InterPro" id="IPR052547">
    <property type="entry name" value="Mito_Isobutyryl-CoADH"/>
</dbReference>
<feature type="domain" description="Acyl-CoA dehydrogenase/oxidase C-terminal" evidence="2">
    <location>
        <begin position="2"/>
        <end position="49"/>
    </location>
</feature>
<gene>
    <name evidence="3" type="ORF">FHS41_000207</name>
</gene>
<organism evidence="3 4">
    <name type="scientific">Streptomyces violarus</name>
    <dbReference type="NCBI Taxonomy" id="67380"/>
    <lineage>
        <taxon>Bacteria</taxon>
        <taxon>Bacillati</taxon>
        <taxon>Actinomycetota</taxon>
        <taxon>Actinomycetes</taxon>
        <taxon>Kitasatosporales</taxon>
        <taxon>Streptomycetaceae</taxon>
        <taxon>Streptomyces</taxon>
    </lineage>
</organism>
<protein>
    <submittedName>
        <fullName evidence="3">Alkylation response protein AidB-like acyl-CoA dehydrogenase</fullName>
    </submittedName>
</protein>
<dbReference type="EMBL" id="JACHXE010000001">
    <property type="protein sequence ID" value="MBB3073738.1"/>
    <property type="molecule type" value="Genomic_DNA"/>
</dbReference>
<evidence type="ECO:0000259" key="2">
    <source>
        <dbReference type="Pfam" id="PF00441"/>
    </source>
</evidence>
<name>A0A7W4ZJN4_9ACTN</name>
<keyword evidence="1" id="KW-0285">Flavoprotein</keyword>
<dbReference type="PANTHER" id="PTHR43831">
    <property type="entry name" value="ISOBUTYRYL-COA DEHYDROGENASE"/>
    <property type="match status" value="1"/>
</dbReference>
<dbReference type="InterPro" id="IPR036250">
    <property type="entry name" value="AcylCo_DH-like_C"/>
</dbReference>
<dbReference type="GO" id="GO:0016627">
    <property type="term" value="F:oxidoreductase activity, acting on the CH-CH group of donors"/>
    <property type="evidence" value="ECO:0007669"/>
    <property type="project" value="InterPro"/>
</dbReference>
<dbReference type="Gene3D" id="1.20.140.10">
    <property type="entry name" value="Butyryl-CoA Dehydrogenase, subunit A, domain 3"/>
    <property type="match status" value="1"/>
</dbReference>
<comment type="caution">
    <text evidence="3">The sequence shown here is derived from an EMBL/GenBank/DDBJ whole genome shotgun (WGS) entry which is preliminary data.</text>
</comment>
<evidence type="ECO:0000313" key="4">
    <source>
        <dbReference type="Proteomes" id="UP000572907"/>
    </source>
</evidence>
<reference evidence="3 4" key="1">
    <citation type="submission" date="2020-08" db="EMBL/GenBank/DDBJ databases">
        <title>Genomic Encyclopedia of Type Strains, Phase III (KMG-III): the genomes of soil and plant-associated and newly described type strains.</title>
        <authorList>
            <person name="Whitman W."/>
        </authorList>
    </citation>
    <scope>NUCLEOTIDE SEQUENCE [LARGE SCALE GENOMIC DNA]</scope>
    <source>
        <strain evidence="3 4">CECT 3237</strain>
    </source>
</reference>
<proteinExistence type="predicted"/>
<dbReference type="AlphaFoldDB" id="A0A7W4ZJN4"/>
<sequence>MADRALRLHGEGDGYLSEYGYEKIVDDLRVHPILEGINEIMRVIVARGLTEALG</sequence>